<dbReference type="Proteomes" id="UP001146793">
    <property type="component" value="Unassembled WGS sequence"/>
</dbReference>
<sequence length="519" mass="61186">MTQSNNTKIYNTITKATDSKLQKTNWNFNFKLIIYLIKNPVFTTIYAKSLIKRLKKNNENVRKLTLNLIHASVLYIQDFIMELTNENFFKIFLKICKKKPQVFSVQYSLYLLEKWKQEFSYLEAFNLGYLELRRSGINFPNGTNFSSVPEFPNKYKHLIRNNKSNSKKQSSTNNQNHQGKVKLSKNEINQKIEKELSIVSEATNLLNEILINWDEKKNIKYDKLTQKLVSDCKKIQLRLLKLIEKVLSNEYLSKIVLKHNDQVSLTLNLYQDILNFGKISKENLKIYQRQNNNDVRRRENKKTQLGGEEEEEEIIIVDTNKKHRQENSFGKNEKNYSNYVETNKLGIRSRNKSSNINHEESLEEYYSDEKENSNPEFDSQSNSEPEITNRVGKNIIDNLENNQKINQEKKENDIWDYLTNNNNEQTKKVENSKGNDIEEERGKVKGGIEENLINFDPIINKKQYNDLSSTNKVSNNELNPQVINLNFNMDFTEKKSNNQSNVDHEFDQYFSSRKNDQKK</sequence>
<evidence type="ECO:0000313" key="8">
    <source>
        <dbReference type="EMBL" id="KAJ3441483.1"/>
    </source>
</evidence>
<gene>
    <name evidence="8" type="ORF">M0812_13495</name>
</gene>
<dbReference type="EMBL" id="JANTQA010000029">
    <property type="protein sequence ID" value="KAJ3441483.1"/>
    <property type="molecule type" value="Genomic_DNA"/>
</dbReference>
<dbReference type="InterPro" id="IPR044836">
    <property type="entry name" value="TOL_plant"/>
</dbReference>
<feature type="region of interest" description="Disordered" evidence="5">
    <location>
        <begin position="494"/>
        <end position="519"/>
    </location>
</feature>
<proteinExistence type="predicted"/>
<evidence type="ECO:0000313" key="9">
    <source>
        <dbReference type="Proteomes" id="UP001146793"/>
    </source>
</evidence>
<evidence type="ECO:0000256" key="5">
    <source>
        <dbReference type="SAM" id="MobiDB-lite"/>
    </source>
</evidence>
<feature type="domain" description="GAT" evidence="7">
    <location>
        <begin position="148"/>
        <end position="275"/>
    </location>
</feature>
<keyword evidence="4" id="KW-0472">Membrane</keyword>
<protein>
    <submittedName>
        <fullName evidence="8">Tom1-like protein</fullName>
    </submittedName>
</protein>
<feature type="region of interest" description="Disordered" evidence="5">
    <location>
        <begin position="164"/>
        <end position="184"/>
    </location>
</feature>
<dbReference type="SUPFAM" id="SSF89009">
    <property type="entry name" value="GAT-like domain"/>
    <property type="match status" value="1"/>
</dbReference>
<dbReference type="InterPro" id="IPR038425">
    <property type="entry name" value="GAT_sf"/>
</dbReference>
<keyword evidence="3" id="KW-0653">Protein transport</keyword>
<comment type="subcellular location">
    <subcellularLocation>
        <location evidence="1">Membrane</location>
        <topology evidence="1">Peripheral membrane protein</topology>
    </subcellularLocation>
</comment>
<dbReference type="InterPro" id="IPR004152">
    <property type="entry name" value="GAT_dom"/>
</dbReference>
<feature type="region of interest" description="Disordered" evidence="5">
    <location>
        <begin position="350"/>
        <end position="392"/>
    </location>
</feature>
<evidence type="ECO:0000256" key="1">
    <source>
        <dbReference type="ARBA" id="ARBA00004170"/>
    </source>
</evidence>
<evidence type="ECO:0000259" key="6">
    <source>
        <dbReference type="PROSITE" id="PS50179"/>
    </source>
</evidence>
<accession>A0AAV7ZMB0</accession>
<dbReference type="InterPro" id="IPR002014">
    <property type="entry name" value="VHS_dom"/>
</dbReference>
<dbReference type="GO" id="GO:0035091">
    <property type="term" value="F:phosphatidylinositol binding"/>
    <property type="evidence" value="ECO:0007669"/>
    <property type="project" value="InterPro"/>
</dbReference>
<evidence type="ECO:0000256" key="2">
    <source>
        <dbReference type="ARBA" id="ARBA00022448"/>
    </source>
</evidence>
<dbReference type="InterPro" id="IPR008942">
    <property type="entry name" value="ENTH_VHS"/>
</dbReference>
<organism evidence="8 9">
    <name type="scientific">Anaeramoeba flamelloides</name>
    <dbReference type="NCBI Taxonomy" id="1746091"/>
    <lineage>
        <taxon>Eukaryota</taxon>
        <taxon>Metamonada</taxon>
        <taxon>Anaeramoebidae</taxon>
        <taxon>Anaeramoeba</taxon>
    </lineage>
</organism>
<dbReference type="Gene3D" id="1.25.40.90">
    <property type="match status" value="1"/>
</dbReference>
<dbReference type="PANTHER" id="PTHR45898">
    <property type="entry name" value="TOM1-LIKE PROTEIN"/>
    <property type="match status" value="1"/>
</dbReference>
<reference evidence="8" key="1">
    <citation type="submission" date="2022-08" db="EMBL/GenBank/DDBJ databases">
        <title>Novel sulphate-reducing endosymbionts in the free-living metamonad Anaeramoeba.</title>
        <authorList>
            <person name="Jerlstrom-Hultqvist J."/>
            <person name="Cepicka I."/>
            <person name="Gallot-Lavallee L."/>
            <person name="Salas-Leiva D."/>
            <person name="Curtis B.A."/>
            <person name="Zahonova K."/>
            <person name="Pipaliya S."/>
            <person name="Dacks J."/>
            <person name="Roger A.J."/>
        </authorList>
    </citation>
    <scope>NUCLEOTIDE SEQUENCE</scope>
    <source>
        <strain evidence="8">Busselton2</strain>
    </source>
</reference>
<dbReference type="Pfam" id="PF00790">
    <property type="entry name" value="VHS"/>
    <property type="match status" value="1"/>
</dbReference>
<dbReference type="SUPFAM" id="SSF48464">
    <property type="entry name" value="ENTH/VHS domain"/>
    <property type="match status" value="1"/>
</dbReference>
<feature type="domain" description="VHS" evidence="6">
    <location>
        <begin position="16"/>
        <end position="140"/>
    </location>
</feature>
<dbReference type="Gene3D" id="1.20.58.160">
    <property type="match status" value="1"/>
</dbReference>
<keyword evidence="2" id="KW-0813">Transport</keyword>
<dbReference type="PROSITE" id="PS50179">
    <property type="entry name" value="VHS"/>
    <property type="match status" value="1"/>
</dbReference>
<feature type="compositionally biased region" description="Low complexity" evidence="5">
    <location>
        <begin position="164"/>
        <end position="178"/>
    </location>
</feature>
<name>A0AAV7ZMB0_9EUKA</name>
<evidence type="ECO:0000256" key="3">
    <source>
        <dbReference type="ARBA" id="ARBA00022927"/>
    </source>
</evidence>
<dbReference type="GO" id="GO:0016020">
    <property type="term" value="C:membrane"/>
    <property type="evidence" value="ECO:0007669"/>
    <property type="project" value="UniProtKB-SubCell"/>
</dbReference>
<dbReference type="Pfam" id="PF03127">
    <property type="entry name" value="GAT"/>
    <property type="match status" value="1"/>
</dbReference>
<evidence type="ECO:0000259" key="7">
    <source>
        <dbReference type="PROSITE" id="PS50909"/>
    </source>
</evidence>
<evidence type="ECO:0000256" key="4">
    <source>
        <dbReference type="ARBA" id="ARBA00023136"/>
    </source>
</evidence>
<dbReference type="GO" id="GO:0005737">
    <property type="term" value="C:cytoplasm"/>
    <property type="evidence" value="ECO:0007669"/>
    <property type="project" value="UniProtKB-ARBA"/>
</dbReference>
<dbReference type="AlphaFoldDB" id="A0AAV7ZMB0"/>
<dbReference type="PROSITE" id="PS50909">
    <property type="entry name" value="GAT"/>
    <property type="match status" value="1"/>
</dbReference>
<dbReference type="PANTHER" id="PTHR45898:SF4">
    <property type="entry name" value="TARGET OF MYB PROTEIN 1"/>
    <property type="match status" value="1"/>
</dbReference>
<feature type="compositionally biased region" description="Polar residues" evidence="5">
    <location>
        <begin position="374"/>
        <end position="386"/>
    </location>
</feature>
<comment type="caution">
    <text evidence="8">The sequence shown here is derived from an EMBL/GenBank/DDBJ whole genome shotgun (WGS) entry which is preliminary data.</text>
</comment>
<dbReference type="GO" id="GO:0043328">
    <property type="term" value="P:protein transport to vacuole involved in ubiquitin-dependent protein catabolic process via the multivesicular body sorting pathway"/>
    <property type="evidence" value="ECO:0007669"/>
    <property type="project" value="InterPro"/>
</dbReference>
<dbReference type="GO" id="GO:0043130">
    <property type="term" value="F:ubiquitin binding"/>
    <property type="evidence" value="ECO:0007669"/>
    <property type="project" value="InterPro"/>
</dbReference>